<gene>
    <name evidence="2" type="ORF">K9W45_02970</name>
</gene>
<dbReference type="InterPro" id="IPR039424">
    <property type="entry name" value="SBP_5"/>
</dbReference>
<evidence type="ECO:0000313" key="2">
    <source>
        <dbReference type="EMBL" id="UJG41431.1"/>
    </source>
</evidence>
<organism evidence="2">
    <name type="scientific">Candidatus Heimdallarchaeum aukensis</name>
    <dbReference type="NCBI Taxonomy" id="2876573"/>
    <lineage>
        <taxon>Archaea</taxon>
        <taxon>Promethearchaeati</taxon>
        <taxon>Candidatus Heimdallarchaeota</taxon>
        <taxon>Candidatus Heimdallarchaeia (ex Rinke et al. 2021) (nom. nud.)</taxon>
        <taxon>Candidatus Heimdallarchaeales</taxon>
        <taxon>Candidatus Heimdallarchaeaceae</taxon>
        <taxon>Candidatus Heimdallarchaeum</taxon>
    </lineage>
</organism>
<dbReference type="InterPro" id="IPR000914">
    <property type="entry name" value="SBP_5_dom"/>
</dbReference>
<dbReference type="Gene3D" id="3.10.105.10">
    <property type="entry name" value="Dipeptide-binding Protein, Domain 3"/>
    <property type="match status" value="2"/>
</dbReference>
<dbReference type="GO" id="GO:1904680">
    <property type="term" value="F:peptide transmembrane transporter activity"/>
    <property type="evidence" value="ECO:0007669"/>
    <property type="project" value="TreeGrafter"/>
</dbReference>
<name>A0A9Y1BLT8_9ARCH</name>
<sequence>MSSSLISADTAPIFFDITIISPNTCPARNQWEPLLDQILPQIGINVTHVYINWGFISERTWNYPVGEEGYEDHIPSYEKGGYDILTIGWGWDFDWDPTGLFDSASIVPNGDNFYQYNSSEFDNTLEEYLSEFELSKRIEKAKELQSILYNDLPSIAVFYPREKSFYLHGVSNVDFELLEQGIPRTEYWKNSEKNNITYMTYYDFYSPNLFLKDNYIEEIMGNIIFYGLFERAQNTHLYEPVIAQNYSISEDKRIITVDINHGAYFSNGDPVTAYDVDFSYELFMTPGVRDYLYSYYNTYDLLTTYFENNDSIRVIDEDTVQFEFKEPYIFWPYLLSMDIVNKKLFEEYIEDNGYNFDTNNQTLFIGAGPFTLNETTDYNLENQTVTLHKNEYWKLTEKINLDSIIFQCKIYSNDATDKIENKEIDIIDDLYRYLDILVNNTEWESTEIRTTGYTELTINMRHPILGTGELTPLGTAEAANNIRRAISHSINREQIIEEVLEGLGKPGVVPLSELCIGFDSTLTPYSYNITLAKSLMEEAGYSLSISLKKL</sequence>
<dbReference type="Gene3D" id="3.40.190.10">
    <property type="entry name" value="Periplasmic binding protein-like II"/>
    <property type="match status" value="1"/>
</dbReference>
<accession>A0A9Y1BLT8</accession>
<feature type="domain" description="Solute-binding protein family 5" evidence="1">
    <location>
        <begin position="239"/>
        <end position="544"/>
    </location>
</feature>
<reference evidence="2" key="1">
    <citation type="journal article" date="2022" name="Nat. Microbiol.">
        <title>Unique mobile elements and scalable gene flow at the prokaryote-eukaryote boundary revealed by circularized Asgard archaea genomes.</title>
        <authorList>
            <person name="Wu F."/>
            <person name="Speth D.R."/>
            <person name="Philosof A."/>
            <person name="Cremiere A."/>
            <person name="Narayanan A."/>
            <person name="Barco R.A."/>
            <person name="Connon S.A."/>
            <person name="Amend J.P."/>
            <person name="Antoshechkin I.A."/>
            <person name="Orphan V.J."/>
        </authorList>
    </citation>
    <scope>NUCLEOTIDE SEQUENCE</scope>
    <source>
        <strain evidence="2">PM71</strain>
    </source>
</reference>
<dbReference type="EMBL" id="CP084166">
    <property type="protein sequence ID" value="UJG41431.1"/>
    <property type="molecule type" value="Genomic_DNA"/>
</dbReference>
<dbReference type="Pfam" id="PF00496">
    <property type="entry name" value="SBP_bac_5"/>
    <property type="match status" value="1"/>
</dbReference>
<dbReference type="GO" id="GO:0015833">
    <property type="term" value="P:peptide transport"/>
    <property type="evidence" value="ECO:0007669"/>
    <property type="project" value="TreeGrafter"/>
</dbReference>
<dbReference type="PANTHER" id="PTHR30290">
    <property type="entry name" value="PERIPLASMIC BINDING COMPONENT OF ABC TRANSPORTER"/>
    <property type="match status" value="1"/>
</dbReference>
<protein>
    <submittedName>
        <fullName evidence="2">ABC transporter substrate-binding protein</fullName>
    </submittedName>
</protein>
<proteinExistence type="predicted"/>
<dbReference type="AlphaFoldDB" id="A0A9Y1BLT8"/>
<dbReference type="SUPFAM" id="SSF53850">
    <property type="entry name" value="Periplasmic binding protein-like II"/>
    <property type="match status" value="2"/>
</dbReference>
<dbReference type="Proteomes" id="UP001201020">
    <property type="component" value="Chromosome"/>
</dbReference>
<dbReference type="CDD" id="cd00995">
    <property type="entry name" value="PBP2_NikA_DppA_OppA_like"/>
    <property type="match status" value="1"/>
</dbReference>
<evidence type="ECO:0000259" key="1">
    <source>
        <dbReference type="Pfam" id="PF00496"/>
    </source>
</evidence>